<dbReference type="Pfam" id="PF05717">
    <property type="entry name" value="TnpB_IS66"/>
    <property type="match status" value="1"/>
</dbReference>
<reference evidence="1" key="2">
    <citation type="journal article" date="2020" name="Microorganisms">
        <title>Osmotic Adaptation and Compatible Solute Biosynthesis of Phototrophic Bacteria as Revealed from Genome Analyses.</title>
        <authorList>
            <person name="Imhoff J.F."/>
            <person name="Rahn T."/>
            <person name="Kunzel S."/>
            <person name="Keller A."/>
            <person name="Neulinger S.C."/>
        </authorList>
    </citation>
    <scope>NUCLEOTIDE SEQUENCE</scope>
    <source>
        <strain evidence="1">DSM 9154</strain>
    </source>
</reference>
<protein>
    <recommendedName>
        <fullName evidence="3">Transposase</fullName>
    </recommendedName>
</protein>
<comment type="caution">
    <text evidence="1">The sequence shown here is derived from an EMBL/GenBank/DDBJ whole genome shotgun (WGS) entry which is preliminary data.</text>
</comment>
<evidence type="ECO:0000313" key="2">
    <source>
        <dbReference type="Proteomes" id="UP000778970"/>
    </source>
</evidence>
<dbReference type="PANTHER" id="PTHR36455:SF1">
    <property type="entry name" value="BLR8292 PROTEIN"/>
    <property type="match status" value="1"/>
</dbReference>
<dbReference type="EMBL" id="NRRE01000003">
    <property type="protein sequence ID" value="MBK1695637.1"/>
    <property type="molecule type" value="Genomic_DNA"/>
</dbReference>
<name>A0A934UXI5_9PROT</name>
<dbReference type="InterPro" id="IPR008878">
    <property type="entry name" value="Transposase_IS66_Orf2"/>
</dbReference>
<sequence length="123" mass="13814">MIPVPMDVKVWLAGGVTDMRRGMNGLTRQLQEGLGRDPHAGDLFCFRGRTGSLLKIVWHDGVGLSLYSKRLEHGRFIVSALYAPLALGVDARPLNSERIRRHRELWPTNIANGHLRKPAPRRA</sequence>
<dbReference type="Proteomes" id="UP000778970">
    <property type="component" value="Unassembled WGS sequence"/>
</dbReference>
<accession>A0A934UXI5</accession>
<dbReference type="AlphaFoldDB" id="A0A934UXI5"/>
<gene>
    <name evidence="1" type="ORF">CKO21_00035</name>
</gene>
<dbReference type="PANTHER" id="PTHR36455">
    <property type="match status" value="1"/>
</dbReference>
<evidence type="ECO:0000313" key="1">
    <source>
        <dbReference type="EMBL" id="MBK1695637.1"/>
    </source>
</evidence>
<evidence type="ECO:0008006" key="3">
    <source>
        <dbReference type="Google" id="ProtNLM"/>
    </source>
</evidence>
<proteinExistence type="predicted"/>
<dbReference type="NCBIfam" id="NF033819">
    <property type="entry name" value="IS66_TnpB"/>
    <property type="match status" value="1"/>
</dbReference>
<reference evidence="1" key="1">
    <citation type="submission" date="2017-08" db="EMBL/GenBank/DDBJ databases">
        <authorList>
            <person name="Imhoff J.F."/>
            <person name="Rahn T."/>
            <person name="Kuenzel S."/>
            <person name="Neulinger S.C."/>
        </authorList>
    </citation>
    <scope>NUCLEOTIDE SEQUENCE</scope>
    <source>
        <strain evidence="1">DSM 9154</strain>
    </source>
</reference>
<keyword evidence="2" id="KW-1185">Reference proteome</keyword>
<organism evidence="1 2">
    <name type="scientific">Rhodovibrio salinarum</name>
    <dbReference type="NCBI Taxonomy" id="1087"/>
    <lineage>
        <taxon>Bacteria</taxon>
        <taxon>Pseudomonadati</taxon>
        <taxon>Pseudomonadota</taxon>
        <taxon>Alphaproteobacteria</taxon>
        <taxon>Rhodospirillales</taxon>
        <taxon>Rhodovibrionaceae</taxon>
        <taxon>Rhodovibrio</taxon>
    </lineage>
</organism>